<gene>
    <name evidence="1" type="ORF">HH1059_20350</name>
</gene>
<name>A0A2Z6EZT6_HALHR</name>
<accession>A0A2Z6EZT6</accession>
<evidence type="ECO:0000313" key="2">
    <source>
        <dbReference type="Proteomes" id="UP000218890"/>
    </source>
</evidence>
<evidence type="ECO:0000313" key="1">
    <source>
        <dbReference type="EMBL" id="BBE11152.1"/>
    </source>
</evidence>
<protein>
    <submittedName>
        <fullName evidence="1">Uncharacterized protein</fullName>
    </submittedName>
</protein>
<dbReference type="EMBL" id="AP017372">
    <property type="protein sequence ID" value="BBE11152.1"/>
    <property type="molecule type" value="Genomic_DNA"/>
</dbReference>
<dbReference type="Proteomes" id="UP000218890">
    <property type="component" value="Chromosome"/>
</dbReference>
<keyword evidence="2" id="KW-1185">Reference proteome</keyword>
<dbReference type="RefSeq" id="WP_275951824.1">
    <property type="nucleotide sequence ID" value="NZ_AP017372.2"/>
</dbReference>
<sequence>MVNRTNERAAEVSIELPLEQMGLTRTGKATYMQSAAIDDNRAGL</sequence>
<reference evidence="1" key="1">
    <citation type="submission" date="2016-02" db="EMBL/GenBank/DDBJ databases">
        <title>Halorhodospira halochloris DSM-1059 complete genome, version 2.</title>
        <authorList>
            <person name="Tsukatani Y."/>
        </authorList>
    </citation>
    <scope>NUCLEOTIDE SEQUENCE</scope>
    <source>
        <strain evidence="1">DSM 1059</strain>
    </source>
</reference>
<organism evidence="1 2">
    <name type="scientific">Halorhodospira halochloris</name>
    <name type="common">Ectothiorhodospira halochloris</name>
    <dbReference type="NCBI Taxonomy" id="1052"/>
    <lineage>
        <taxon>Bacteria</taxon>
        <taxon>Pseudomonadati</taxon>
        <taxon>Pseudomonadota</taxon>
        <taxon>Gammaproteobacteria</taxon>
        <taxon>Chromatiales</taxon>
        <taxon>Ectothiorhodospiraceae</taxon>
        <taxon>Halorhodospira</taxon>
    </lineage>
</organism>
<dbReference type="AlphaFoldDB" id="A0A2Z6EZT6"/>
<proteinExistence type="predicted"/>
<dbReference type="KEGG" id="hhk:HH1059_20350"/>